<dbReference type="EMBL" id="JACCBY010000006">
    <property type="protein sequence ID" value="NYD91721.1"/>
    <property type="molecule type" value="Genomic_DNA"/>
</dbReference>
<reference evidence="1 2" key="1">
    <citation type="submission" date="2020-08" db="EMBL/GenBank/DDBJ databases">
        <title>The Agave Microbiome: Exploring the role of microbial communities in plant adaptations to desert environments.</title>
        <authorList>
            <person name="Partida-Martinez L.P."/>
        </authorList>
    </citation>
    <scope>NUCLEOTIDE SEQUENCE [LARGE SCALE GENOMIC DNA]</scope>
    <source>
        <strain evidence="1 2">AS2.3</strain>
    </source>
</reference>
<evidence type="ECO:0000313" key="1">
    <source>
        <dbReference type="EMBL" id="NYD91721.1"/>
    </source>
</evidence>
<gene>
    <name evidence="1" type="ORF">HD841_003537</name>
</gene>
<evidence type="ECO:0000313" key="2">
    <source>
        <dbReference type="Proteomes" id="UP000517753"/>
    </source>
</evidence>
<proteinExistence type="predicted"/>
<accession>A0A7Y9FQQ9</accession>
<sequence>MIKLSDTQRILLAAACQRADGSVLPFHASIKRGGGITKAIAGLVRQALVAERETTDQVAVHRTDGDLRFGVFITAAGMAAIGVSAEDENASEAASAQLPEIIDVEKAPTKIATVLTLLARKDGVPVAELMTATGWLPHTIRAAITGLRKKGHSIQRIKRDGMTCYRIFGVA</sequence>
<dbReference type="Proteomes" id="UP000517753">
    <property type="component" value="Unassembled WGS sequence"/>
</dbReference>
<keyword evidence="2" id="KW-1185">Reference proteome</keyword>
<organism evidence="1 2">
    <name type="scientific">Sphingomonas melonis</name>
    <dbReference type="NCBI Taxonomy" id="152682"/>
    <lineage>
        <taxon>Bacteria</taxon>
        <taxon>Pseudomonadati</taxon>
        <taxon>Pseudomonadota</taxon>
        <taxon>Alphaproteobacteria</taxon>
        <taxon>Sphingomonadales</taxon>
        <taxon>Sphingomonadaceae</taxon>
        <taxon>Sphingomonas</taxon>
    </lineage>
</organism>
<dbReference type="Pfam" id="PF11994">
    <property type="entry name" value="DUF3489"/>
    <property type="match status" value="1"/>
</dbReference>
<evidence type="ECO:0008006" key="3">
    <source>
        <dbReference type="Google" id="ProtNLM"/>
    </source>
</evidence>
<name>A0A7Y9FQQ9_9SPHN</name>
<dbReference type="InterPro" id="IPR021880">
    <property type="entry name" value="DUF3489"/>
</dbReference>
<dbReference type="AlphaFoldDB" id="A0A7Y9FQQ9"/>
<protein>
    <recommendedName>
        <fullName evidence="3">DUF3489 domain-containing protein</fullName>
    </recommendedName>
</protein>
<dbReference type="RefSeq" id="WP_179510128.1">
    <property type="nucleotide sequence ID" value="NZ_JACCBY010000006.1"/>
</dbReference>
<comment type="caution">
    <text evidence="1">The sequence shown here is derived from an EMBL/GenBank/DDBJ whole genome shotgun (WGS) entry which is preliminary data.</text>
</comment>